<dbReference type="Proteomes" id="UP001066276">
    <property type="component" value="Chromosome 8"/>
</dbReference>
<evidence type="ECO:0000313" key="2">
    <source>
        <dbReference type="Proteomes" id="UP001066276"/>
    </source>
</evidence>
<name>A0AAV7NJI2_PLEWA</name>
<evidence type="ECO:0000313" key="1">
    <source>
        <dbReference type="EMBL" id="KAJ1115679.1"/>
    </source>
</evidence>
<comment type="caution">
    <text evidence="1">The sequence shown here is derived from an EMBL/GenBank/DDBJ whole genome shotgun (WGS) entry which is preliminary data.</text>
</comment>
<keyword evidence="2" id="KW-1185">Reference proteome</keyword>
<dbReference type="EMBL" id="JANPWB010000012">
    <property type="protein sequence ID" value="KAJ1115679.1"/>
    <property type="molecule type" value="Genomic_DNA"/>
</dbReference>
<proteinExistence type="predicted"/>
<protein>
    <submittedName>
        <fullName evidence="1">Uncharacterized protein</fullName>
    </submittedName>
</protein>
<reference evidence="1" key="1">
    <citation type="journal article" date="2022" name="bioRxiv">
        <title>Sequencing and chromosome-scale assembly of the giantPleurodeles waltlgenome.</title>
        <authorList>
            <person name="Brown T."/>
            <person name="Elewa A."/>
            <person name="Iarovenko S."/>
            <person name="Subramanian E."/>
            <person name="Araus A.J."/>
            <person name="Petzold A."/>
            <person name="Susuki M."/>
            <person name="Suzuki K.-i.T."/>
            <person name="Hayashi T."/>
            <person name="Toyoda A."/>
            <person name="Oliveira C."/>
            <person name="Osipova E."/>
            <person name="Leigh N.D."/>
            <person name="Simon A."/>
            <person name="Yun M.H."/>
        </authorList>
    </citation>
    <scope>NUCLEOTIDE SEQUENCE</scope>
    <source>
        <strain evidence="1">20211129_DDA</strain>
        <tissue evidence="1">Liver</tissue>
    </source>
</reference>
<gene>
    <name evidence="1" type="ORF">NDU88_003901</name>
</gene>
<sequence>MRVYNRLIMRQPKAKGSGWKEYKTTVLPCGSMPKGSELTPAPPLLAGDSRKADIGLPNRLITSFYHKVGQKVDKAFSLQQTTEQITEQNSEQTNKQIEPELQFEKQDAALAQGPQQEPALIALRMEDVGGESYRRRSKKGSEIRTAESAKIDLAESSMVVQVDGQVHRKTFHMLKEQQSASESPRKES</sequence>
<dbReference type="AlphaFoldDB" id="A0AAV7NJI2"/>
<organism evidence="1 2">
    <name type="scientific">Pleurodeles waltl</name>
    <name type="common">Iberian ribbed newt</name>
    <dbReference type="NCBI Taxonomy" id="8319"/>
    <lineage>
        <taxon>Eukaryota</taxon>
        <taxon>Metazoa</taxon>
        <taxon>Chordata</taxon>
        <taxon>Craniata</taxon>
        <taxon>Vertebrata</taxon>
        <taxon>Euteleostomi</taxon>
        <taxon>Amphibia</taxon>
        <taxon>Batrachia</taxon>
        <taxon>Caudata</taxon>
        <taxon>Salamandroidea</taxon>
        <taxon>Salamandridae</taxon>
        <taxon>Pleurodelinae</taxon>
        <taxon>Pleurodeles</taxon>
    </lineage>
</organism>
<accession>A0AAV7NJI2</accession>